<evidence type="ECO:0000313" key="3">
    <source>
        <dbReference type="EMBL" id="KAK7729297.1"/>
    </source>
</evidence>
<name>A0ABR1P9D0_DIAER</name>
<dbReference type="EMBL" id="JAKNSF020000029">
    <property type="protein sequence ID" value="KAK7729297.1"/>
    <property type="molecule type" value="Genomic_DNA"/>
</dbReference>
<keyword evidence="1" id="KW-0175">Coiled coil</keyword>
<dbReference type="Proteomes" id="UP001430848">
    <property type="component" value="Unassembled WGS sequence"/>
</dbReference>
<reference evidence="3 4" key="1">
    <citation type="submission" date="2024-02" db="EMBL/GenBank/DDBJ databases">
        <title>De novo assembly and annotation of 12 fungi associated with fruit tree decline syndrome in Ontario, Canada.</title>
        <authorList>
            <person name="Sulman M."/>
            <person name="Ellouze W."/>
            <person name="Ilyukhin E."/>
        </authorList>
    </citation>
    <scope>NUCLEOTIDE SEQUENCE [LARGE SCALE GENOMIC DNA]</scope>
    <source>
        <strain evidence="3 4">M169</strain>
    </source>
</reference>
<proteinExistence type="predicted"/>
<sequence length="282" mass="31195">MSSHFAKLKQELDAKQHELQKQQSTVETIEKLTKELEAQKQALAAKAAELENQQNEVKVMRKRLDTLTAVEPVISAAMHTKSSTQDVVKHVIENAIHSDHMTSSEIVQITLDTAMHANGRTRDANLEDFLIDLIIDEDSLDAAIDTAMQNFDTIDVVEHTLRFADLNGASARNVTDCFRKTMDYLHGGDGIAAESSTKTQGWYYHHSSRRLRVFKLTPQYTAVKKENVPSGPPSNATPVNKNGLRGQAADFKPLSDPHQSYDARGWQALAQSGWGNGSGGGW</sequence>
<protein>
    <submittedName>
        <fullName evidence="3">Uncharacterized protein</fullName>
    </submittedName>
</protein>
<keyword evidence="4" id="KW-1185">Reference proteome</keyword>
<comment type="caution">
    <text evidence="3">The sequence shown here is derived from an EMBL/GenBank/DDBJ whole genome shotgun (WGS) entry which is preliminary data.</text>
</comment>
<feature type="coiled-coil region" evidence="1">
    <location>
        <begin position="5"/>
        <end position="70"/>
    </location>
</feature>
<gene>
    <name evidence="3" type="ORF">SLS63_006170</name>
</gene>
<accession>A0ABR1P9D0</accession>
<organism evidence="3 4">
    <name type="scientific">Diaporthe eres</name>
    <name type="common">Phomopsis oblonga</name>
    <dbReference type="NCBI Taxonomy" id="83184"/>
    <lineage>
        <taxon>Eukaryota</taxon>
        <taxon>Fungi</taxon>
        <taxon>Dikarya</taxon>
        <taxon>Ascomycota</taxon>
        <taxon>Pezizomycotina</taxon>
        <taxon>Sordariomycetes</taxon>
        <taxon>Sordariomycetidae</taxon>
        <taxon>Diaporthales</taxon>
        <taxon>Diaporthaceae</taxon>
        <taxon>Diaporthe</taxon>
        <taxon>Diaporthe eres species complex</taxon>
    </lineage>
</organism>
<feature type="region of interest" description="Disordered" evidence="2">
    <location>
        <begin position="224"/>
        <end position="259"/>
    </location>
</feature>
<evidence type="ECO:0000313" key="4">
    <source>
        <dbReference type="Proteomes" id="UP001430848"/>
    </source>
</evidence>
<evidence type="ECO:0000256" key="2">
    <source>
        <dbReference type="SAM" id="MobiDB-lite"/>
    </source>
</evidence>
<evidence type="ECO:0000256" key="1">
    <source>
        <dbReference type="SAM" id="Coils"/>
    </source>
</evidence>